<dbReference type="STRING" id="1760988.SAMN02949497_1459"/>
<organism evidence="4 5">
    <name type="scientific">Methylomagnum ishizawai</name>
    <dbReference type="NCBI Taxonomy" id="1760988"/>
    <lineage>
        <taxon>Bacteria</taxon>
        <taxon>Pseudomonadati</taxon>
        <taxon>Pseudomonadota</taxon>
        <taxon>Gammaproteobacteria</taxon>
        <taxon>Methylococcales</taxon>
        <taxon>Methylococcaceae</taxon>
        <taxon>Methylomagnum</taxon>
    </lineage>
</organism>
<evidence type="ECO:0000256" key="2">
    <source>
        <dbReference type="SAM" id="MobiDB-lite"/>
    </source>
</evidence>
<feature type="compositionally biased region" description="Basic and acidic residues" evidence="2">
    <location>
        <begin position="187"/>
        <end position="205"/>
    </location>
</feature>
<evidence type="ECO:0000256" key="3">
    <source>
        <dbReference type="SAM" id="Phobius"/>
    </source>
</evidence>
<dbReference type="InterPro" id="IPR007813">
    <property type="entry name" value="PilN"/>
</dbReference>
<feature type="coiled-coil region" evidence="1">
    <location>
        <begin position="54"/>
        <end position="91"/>
    </location>
</feature>
<feature type="region of interest" description="Disordered" evidence="2">
    <location>
        <begin position="163"/>
        <end position="205"/>
    </location>
</feature>
<name>A0A1Y6D0R7_9GAMM</name>
<sequence>MAGINLLPWRAERRKQKQQEFFTITALAMGLSATILLSVHLQIQSMIDYQSQRNKFLESEVAVFDKKIKEIEELETKKKRFIAKMEVIQQLQTSRPEIVHLVDELARTIPEGVFLSDLTQSDKNLTMNGVAQSNSRVSAYMRNLESSPWLQDPVLNIIENKLDGKDKSAKDQKDLRGSKFTLQVKQAGEKTAEPNPKDSQRKKPS</sequence>
<protein>
    <submittedName>
        <fullName evidence="4">Type IV pilus assembly protein PilN</fullName>
    </submittedName>
</protein>
<dbReference type="GO" id="GO:0043107">
    <property type="term" value="P:type IV pilus-dependent motility"/>
    <property type="evidence" value="ECO:0007669"/>
    <property type="project" value="TreeGrafter"/>
</dbReference>
<dbReference type="Pfam" id="PF05137">
    <property type="entry name" value="PilN"/>
    <property type="match status" value="1"/>
</dbReference>
<evidence type="ECO:0000313" key="5">
    <source>
        <dbReference type="Proteomes" id="UP000192923"/>
    </source>
</evidence>
<feature type="compositionally biased region" description="Basic and acidic residues" evidence="2">
    <location>
        <begin position="163"/>
        <end position="177"/>
    </location>
</feature>
<evidence type="ECO:0000313" key="4">
    <source>
        <dbReference type="EMBL" id="SMF94152.1"/>
    </source>
</evidence>
<keyword evidence="5" id="KW-1185">Reference proteome</keyword>
<dbReference type="GO" id="GO:0043683">
    <property type="term" value="P:type IV pilus assembly"/>
    <property type="evidence" value="ECO:0007669"/>
    <property type="project" value="TreeGrafter"/>
</dbReference>
<keyword evidence="3" id="KW-1133">Transmembrane helix</keyword>
<dbReference type="OrthoDB" id="5296173at2"/>
<feature type="transmembrane region" description="Helical" evidence="3">
    <location>
        <begin position="21"/>
        <end position="43"/>
    </location>
</feature>
<dbReference type="EMBL" id="FXAM01000001">
    <property type="protein sequence ID" value="SMF94152.1"/>
    <property type="molecule type" value="Genomic_DNA"/>
</dbReference>
<dbReference type="PANTHER" id="PTHR40278:SF2">
    <property type="entry name" value="TYPE IV PILUS INNER MEMBRANE COMPONENT PILN"/>
    <property type="match status" value="1"/>
</dbReference>
<dbReference type="Proteomes" id="UP000192923">
    <property type="component" value="Unassembled WGS sequence"/>
</dbReference>
<evidence type="ECO:0000256" key="1">
    <source>
        <dbReference type="SAM" id="Coils"/>
    </source>
</evidence>
<dbReference type="InterPro" id="IPR052534">
    <property type="entry name" value="Extracell_DNA_Util/SecSys_Comp"/>
</dbReference>
<dbReference type="AlphaFoldDB" id="A0A1Y6D0R7"/>
<dbReference type="RefSeq" id="WP_085211272.1">
    <property type="nucleotide sequence ID" value="NZ_FXAM01000001.1"/>
</dbReference>
<proteinExistence type="predicted"/>
<reference evidence="4 5" key="1">
    <citation type="submission" date="2016-12" db="EMBL/GenBank/DDBJ databases">
        <authorList>
            <person name="Song W.-J."/>
            <person name="Kurnit D.M."/>
        </authorList>
    </citation>
    <scope>NUCLEOTIDE SEQUENCE [LARGE SCALE GENOMIC DNA]</scope>
    <source>
        <strain evidence="4 5">175</strain>
    </source>
</reference>
<accession>A0A1Y6D0R7</accession>
<gene>
    <name evidence="4" type="ORF">SAMN02949497_1459</name>
</gene>
<keyword evidence="1" id="KW-0175">Coiled coil</keyword>
<dbReference type="PANTHER" id="PTHR40278">
    <property type="entry name" value="DNA UTILIZATION PROTEIN HOFN"/>
    <property type="match status" value="1"/>
</dbReference>
<keyword evidence="3" id="KW-0472">Membrane</keyword>
<keyword evidence="3" id="KW-0812">Transmembrane</keyword>